<organism evidence="1 2">
    <name type="scientific">Gossypium stocksii</name>
    <dbReference type="NCBI Taxonomy" id="47602"/>
    <lineage>
        <taxon>Eukaryota</taxon>
        <taxon>Viridiplantae</taxon>
        <taxon>Streptophyta</taxon>
        <taxon>Embryophyta</taxon>
        <taxon>Tracheophyta</taxon>
        <taxon>Spermatophyta</taxon>
        <taxon>Magnoliopsida</taxon>
        <taxon>eudicotyledons</taxon>
        <taxon>Gunneridae</taxon>
        <taxon>Pentapetalae</taxon>
        <taxon>rosids</taxon>
        <taxon>malvids</taxon>
        <taxon>Malvales</taxon>
        <taxon>Malvaceae</taxon>
        <taxon>Malvoideae</taxon>
        <taxon>Gossypium</taxon>
    </lineage>
</organism>
<name>A0A9D3UDZ5_9ROSI</name>
<evidence type="ECO:0000313" key="1">
    <source>
        <dbReference type="EMBL" id="KAH1038574.1"/>
    </source>
</evidence>
<comment type="caution">
    <text evidence="1">The sequence shown here is derived from an EMBL/GenBank/DDBJ whole genome shotgun (WGS) entry which is preliminary data.</text>
</comment>
<sequence length="49" mass="5288">NAIPPTAGSDNPKVGAEALTQIVREMLEGVFEARIRETSETLQARCVDC</sequence>
<proteinExistence type="predicted"/>
<keyword evidence="2" id="KW-1185">Reference proteome</keyword>
<dbReference type="AlphaFoldDB" id="A0A9D3UDZ5"/>
<feature type="non-terminal residue" evidence="1">
    <location>
        <position position="49"/>
    </location>
</feature>
<feature type="non-terminal residue" evidence="1">
    <location>
        <position position="1"/>
    </location>
</feature>
<dbReference type="Proteomes" id="UP000828251">
    <property type="component" value="Unassembled WGS sequence"/>
</dbReference>
<accession>A0A9D3UDZ5</accession>
<protein>
    <submittedName>
        <fullName evidence="1">Uncharacterized protein</fullName>
    </submittedName>
</protein>
<evidence type="ECO:0000313" key="2">
    <source>
        <dbReference type="Proteomes" id="UP000828251"/>
    </source>
</evidence>
<dbReference type="EMBL" id="JAIQCV010000012">
    <property type="protein sequence ID" value="KAH1038574.1"/>
    <property type="molecule type" value="Genomic_DNA"/>
</dbReference>
<gene>
    <name evidence="1" type="ORF">J1N35_040317</name>
</gene>
<reference evidence="1 2" key="1">
    <citation type="journal article" date="2021" name="Plant Biotechnol. J.">
        <title>Multi-omics assisted identification of the key and species-specific regulatory components of drought-tolerant mechanisms in Gossypium stocksii.</title>
        <authorList>
            <person name="Yu D."/>
            <person name="Ke L."/>
            <person name="Zhang D."/>
            <person name="Wu Y."/>
            <person name="Sun Y."/>
            <person name="Mei J."/>
            <person name="Sun J."/>
            <person name="Sun Y."/>
        </authorList>
    </citation>
    <scope>NUCLEOTIDE SEQUENCE [LARGE SCALE GENOMIC DNA]</scope>
    <source>
        <strain evidence="2">cv. E1</strain>
        <tissue evidence="1">Leaf</tissue>
    </source>
</reference>